<dbReference type="EMBL" id="JAGZCZ010000013">
    <property type="protein sequence ID" value="MBS5520504.1"/>
    <property type="molecule type" value="Genomic_DNA"/>
</dbReference>
<dbReference type="GO" id="GO:0003700">
    <property type="term" value="F:DNA-binding transcription factor activity"/>
    <property type="evidence" value="ECO:0007669"/>
    <property type="project" value="InterPro"/>
</dbReference>
<dbReference type="InterPro" id="IPR011711">
    <property type="entry name" value="GntR_C"/>
</dbReference>
<evidence type="ECO:0000256" key="3">
    <source>
        <dbReference type="ARBA" id="ARBA00023163"/>
    </source>
</evidence>
<dbReference type="SUPFAM" id="SSF48008">
    <property type="entry name" value="GntR ligand-binding domain-like"/>
    <property type="match status" value="1"/>
</dbReference>
<dbReference type="InterPro" id="IPR036388">
    <property type="entry name" value="WH-like_DNA-bd_sf"/>
</dbReference>
<dbReference type="PANTHER" id="PTHR43537:SF24">
    <property type="entry name" value="GLUCONATE OPERON TRANSCRIPTIONAL REPRESSOR"/>
    <property type="match status" value="1"/>
</dbReference>
<evidence type="ECO:0000256" key="2">
    <source>
        <dbReference type="ARBA" id="ARBA00023125"/>
    </source>
</evidence>
<evidence type="ECO:0000313" key="6">
    <source>
        <dbReference type="Proteomes" id="UP000754226"/>
    </source>
</evidence>
<sequence length="227" mass="26097">MISNSYNSSAHKSTLTLKEQAYKKLKEAILFNHFRTGAIYSQENIRQDLGIGLTPLREALLELQNEGYVSYCRGRGVLIKPVSKEEAENILNARIWIEGLTASIAAKEASSEDIVSMNNWIIKLEKALPSQDPQYLYRLDHGFHKAVAQSTHNPFISTFCSNILDHYLRFEVKSVYSNSIDSHKVFNEHYDIFNAIKSHNSSKAKNMMIKHLNKSFKRTLSQYWHDI</sequence>
<feature type="domain" description="HTH gntR-type" evidence="4">
    <location>
        <begin position="15"/>
        <end position="82"/>
    </location>
</feature>
<dbReference type="Gene3D" id="1.10.10.10">
    <property type="entry name" value="Winged helix-like DNA-binding domain superfamily/Winged helix DNA-binding domain"/>
    <property type="match status" value="1"/>
</dbReference>
<proteinExistence type="predicted"/>
<comment type="caution">
    <text evidence="5">The sequence shown here is derived from an EMBL/GenBank/DDBJ whole genome shotgun (WGS) entry which is preliminary data.</text>
</comment>
<keyword evidence="3" id="KW-0804">Transcription</keyword>
<reference evidence="5" key="1">
    <citation type="submission" date="2021-02" db="EMBL/GenBank/DDBJ databases">
        <title>Infant gut strain persistence is associated with maternal origin, phylogeny, and functional potential including surface adhesion and iron acquisition.</title>
        <authorList>
            <person name="Lou Y.C."/>
        </authorList>
    </citation>
    <scope>NUCLEOTIDE SEQUENCE</scope>
    <source>
        <strain evidence="5">L3_106_000M1_dasL3_106_000M1_concoct_15</strain>
    </source>
</reference>
<dbReference type="Pfam" id="PF07729">
    <property type="entry name" value="FCD"/>
    <property type="match status" value="1"/>
</dbReference>
<evidence type="ECO:0000259" key="4">
    <source>
        <dbReference type="PROSITE" id="PS50949"/>
    </source>
</evidence>
<accession>A0A943I309</accession>
<evidence type="ECO:0000313" key="5">
    <source>
        <dbReference type="EMBL" id="MBS5520504.1"/>
    </source>
</evidence>
<dbReference type="SUPFAM" id="SSF46785">
    <property type="entry name" value="Winged helix' DNA-binding domain"/>
    <property type="match status" value="1"/>
</dbReference>
<dbReference type="PROSITE" id="PS50949">
    <property type="entry name" value="HTH_GNTR"/>
    <property type="match status" value="1"/>
</dbReference>
<dbReference type="Proteomes" id="UP000754226">
    <property type="component" value="Unassembled WGS sequence"/>
</dbReference>
<dbReference type="SMART" id="SM00895">
    <property type="entry name" value="FCD"/>
    <property type="match status" value="1"/>
</dbReference>
<dbReference type="PANTHER" id="PTHR43537">
    <property type="entry name" value="TRANSCRIPTIONAL REGULATOR, GNTR FAMILY"/>
    <property type="match status" value="1"/>
</dbReference>
<dbReference type="GO" id="GO:0003677">
    <property type="term" value="F:DNA binding"/>
    <property type="evidence" value="ECO:0007669"/>
    <property type="project" value="UniProtKB-KW"/>
</dbReference>
<dbReference type="InterPro" id="IPR000524">
    <property type="entry name" value="Tscrpt_reg_HTH_GntR"/>
</dbReference>
<gene>
    <name evidence="5" type="ORF">KHX13_09395</name>
</gene>
<name>A0A943I309_9FIRM</name>
<protein>
    <submittedName>
        <fullName evidence="5">GntR family transcriptional regulator</fullName>
    </submittedName>
</protein>
<dbReference type="AlphaFoldDB" id="A0A943I309"/>
<keyword evidence="2" id="KW-0238">DNA-binding</keyword>
<dbReference type="InterPro" id="IPR036390">
    <property type="entry name" value="WH_DNA-bd_sf"/>
</dbReference>
<dbReference type="Pfam" id="PF00392">
    <property type="entry name" value="GntR"/>
    <property type="match status" value="1"/>
</dbReference>
<dbReference type="SMART" id="SM00345">
    <property type="entry name" value="HTH_GNTR"/>
    <property type="match status" value="1"/>
</dbReference>
<dbReference type="Gene3D" id="1.20.120.530">
    <property type="entry name" value="GntR ligand-binding domain-like"/>
    <property type="match status" value="1"/>
</dbReference>
<organism evidence="5 6">
    <name type="scientific">Acidaminococcus intestini</name>
    <dbReference type="NCBI Taxonomy" id="187327"/>
    <lineage>
        <taxon>Bacteria</taxon>
        <taxon>Bacillati</taxon>
        <taxon>Bacillota</taxon>
        <taxon>Negativicutes</taxon>
        <taxon>Acidaminococcales</taxon>
        <taxon>Acidaminococcaceae</taxon>
        <taxon>Acidaminococcus</taxon>
    </lineage>
</organism>
<evidence type="ECO:0000256" key="1">
    <source>
        <dbReference type="ARBA" id="ARBA00023015"/>
    </source>
</evidence>
<dbReference type="InterPro" id="IPR008920">
    <property type="entry name" value="TF_FadR/GntR_C"/>
</dbReference>
<keyword evidence="1" id="KW-0805">Transcription regulation</keyword>